<feature type="coiled-coil region" evidence="1">
    <location>
        <begin position="23"/>
        <end position="55"/>
    </location>
</feature>
<organism evidence="3 4">
    <name type="scientific">Halobacillus andaensis</name>
    <dbReference type="NCBI Taxonomy" id="1176239"/>
    <lineage>
        <taxon>Bacteria</taxon>
        <taxon>Bacillati</taxon>
        <taxon>Bacillota</taxon>
        <taxon>Bacilli</taxon>
        <taxon>Bacillales</taxon>
        <taxon>Bacillaceae</taxon>
        <taxon>Halobacillus</taxon>
    </lineage>
</organism>
<keyword evidence="4" id="KW-1185">Reference proteome</keyword>
<sequence>MDVFFYITIIVALTLMYNAYEKKKSYEVKAKEIELEHKKVEVEKLRLEKVILEEKE</sequence>
<keyword evidence="2" id="KW-0812">Transmembrane</keyword>
<evidence type="ECO:0000313" key="3">
    <source>
        <dbReference type="EMBL" id="GGF13942.1"/>
    </source>
</evidence>
<dbReference type="EMBL" id="BMEL01000001">
    <property type="protein sequence ID" value="GGF13942.1"/>
    <property type="molecule type" value="Genomic_DNA"/>
</dbReference>
<keyword evidence="1" id="KW-0175">Coiled coil</keyword>
<feature type="transmembrane region" description="Helical" evidence="2">
    <location>
        <begin position="6"/>
        <end position="21"/>
    </location>
</feature>
<gene>
    <name evidence="3" type="ORF">GCM10010954_10870</name>
</gene>
<evidence type="ECO:0000256" key="2">
    <source>
        <dbReference type="SAM" id="Phobius"/>
    </source>
</evidence>
<name>A0A917B2M3_HALAA</name>
<reference evidence="3" key="1">
    <citation type="journal article" date="2014" name="Int. J. Syst. Evol. Microbiol.">
        <title>Complete genome sequence of Corynebacterium casei LMG S-19264T (=DSM 44701T), isolated from a smear-ripened cheese.</title>
        <authorList>
            <consortium name="US DOE Joint Genome Institute (JGI-PGF)"/>
            <person name="Walter F."/>
            <person name="Albersmeier A."/>
            <person name="Kalinowski J."/>
            <person name="Ruckert C."/>
        </authorList>
    </citation>
    <scope>NUCLEOTIDE SEQUENCE</scope>
    <source>
        <strain evidence="3">CGMCC 1.12153</strain>
    </source>
</reference>
<keyword evidence="2" id="KW-0472">Membrane</keyword>
<evidence type="ECO:0000313" key="4">
    <source>
        <dbReference type="Proteomes" id="UP000660110"/>
    </source>
</evidence>
<dbReference type="RefSeq" id="WP_188376426.1">
    <property type="nucleotide sequence ID" value="NZ_BMEL01000001.1"/>
</dbReference>
<dbReference type="AlphaFoldDB" id="A0A917B2M3"/>
<dbReference type="Proteomes" id="UP000660110">
    <property type="component" value="Unassembled WGS sequence"/>
</dbReference>
<reference evidence="3" key="2">
    <citation type="submission" date="2020-09" db="EMBL/GenBank/DDBJ databases">
        <authorList>
            <person name="Sun Q."/>
            <person name="Zhou Y."/>
        </authorList>
    </citation>
    <scope>NUCLEOTIDE SEQUENCE</scope>
    <source>
        <strain evidence="3">CGMCC 1.12153</strain>
    </source>
</reference>
<keyword evidence="2" id="KW-1133">Transmembrane helix</keyword>
<comment type="caution">
    <text evidence="3">The sequence shown here is derived from an EMBL/GenBank/DDBJ whole genome shotgun (WGS) entry which is preliminary data.</text>
</comment>
<accession>A0A917B2M3</accession>
<proteinExistence type="predicted"/>
<protein>
    <submittedName>
        <fullName evidence="3">Uncharacterized protein</fullName>
    </submittedName>
</protein>
<evidence type="ECO:0000256" key="1">
    <source>
        <dbReference type="SAM" id="Coils"/>
    </source>
</evidence>